<proteinExistence type="inferred from homology"/>
<feature type="domain" description="Cysteine-rich DPF motif" evidence="3">
    <location>
        <begin position="33"/>
        <end position="125"/>
    </location>
</feature>
<dbReference type="PANTHER" id="PTHR31849">
    <property type="entry name" value="CYSTEINE-RICH PDF MOTIF DOMAIN-CONTAINING PROTEIN 1"/>
    <property type="match status" value="1"/>
</dbReference>
<dbReference type="EMBL" id="CP111025">
    <property type="protein sequence ID" value="WAR25278.1"/>
    <property type="molecule type" value="Genomic_DNA"/>
</dbReference>
<evidence type="ECO:0000259" key="3">
    <source>
        <dbReference type="Pfam" id="PF10170"/>
    </source>
</evidence>
<name>A0ABY7FST7_MYAAR</name>
<protein>
    <recommendedName>
        <fullName evidence="2">Cysteine-rich DPF motif domain-containing protein 1</fullName>
    </recommendedName>
</protein>
<gene>
    <name evidence="4" type="ORF">MAR_010982</name>
</gene>
<dbReference type="PANTHER" id="PTHR31849:SF1">
    <property type="entry name" value="CYSTEINE-RICH DPF MOTIF DOMAIN-CONTAINING PROTEIN 1"/>
    <property type="match status" value="1"/>
</dbReference>
<dbReference type="PRINTS" id="PR01995">
    <property type="entry name" value="UPF0595"/>
</dbReference>
<dbReference type="Pfam" id="PF10170">
    <property type="entry name" value="C6_DPF"/>
    <property type="match status" value="1"/>
</dbReference>
<accession>A0ABY7FST7</accession>
<comment type="similarity">
    <text evidence="1">Belongs to the CDPF1 family.</text>
</comment>
<sequence length="132" mass="14893">MVLSCKAGRKLEINHHITQIMSIGEGTDQVKEFLCSICSLKVNYDFFGTKPPFAKSILLMEDSYVMKDPFTSEIGIISLGSHCSLCTKSVCASQDCSIFYTKRFCMSCVNANLEEFPFEIQQEIKNRKLKGK</sequence>
<evidence type="ECO:0000256" key="2">
    <source>
        <dbReference type="ARBA" id="ARBA00014801"/>
    </source>
</evidence>
<keyword evidence="5" id="KW-1185">Reference proteome</keyword>
<evidence type="ECO:0000256" key="1">
    <source>
        <dbReference type="ARBA" id="ARBA00007917"/>
    </source>
</evidence>
<evidence type="ECO:0000313" key="5">
    <source>
        <dbReference type="Proteomes" id="UP001164746"/>
    </source>
</evidence>
<dbReference type="InterPro" id="IPR042426">
    <property type="entry name" value="CDPF1"/>
</dbReference>
<dbReference type="Proteomes" id="UP001164746">
    <property type="component" value="Chromosome 14"/>
</dbReference>
<evidence type="ECO:0000313" key="4">
    <source>
        <dbReference type="EMBL" id="WAR25278.1"/>
    </source>
</evidence>
<dbReference type="InterPro" id="IPR018785">
    <property type="entry name" value="CDPF1_dom"/>
</dbReference>
<organism evidence="4 5">
    <name type="scientific">Mya arenaria</name>
    <name type="common">Soft-shell clam</name>
    <dbReference type="NCBI Taxonomy" id="6604"/>
    <lineage>
        <taxon>Eukaryota</taxon>
        <taxon>Metazoa</taxon>
        <taxon>Spiralia</taxon>
        <taxon>Lophotrochozoa</taxon>
        <taxon>Mollusca</taxon>
        <taxon>Bivalvia</taxon>
        <taxon>Autobranchia</taxon>
        <taxon>Heteroconchia</taxon>
        <taxon>Euheterodonta</taxon>
        <taxon>Imparidentia</taxon>
        <taxon>Neoheterodontei</taxon>
        <taxon>Myida</taxon>
        <taxon>Myoidea</taxon>
        <taxon>Myidae</taxon>
        <taxon>Mya</taxon>
    </lineage>
</organism>
<reference evidence="4" key="1">
    <citation type="submission" date="2022-11" db="EMBL/GenBank/DDBJ databases">
        <title>Centuries of genome instability and evolution in soft-shell clam transmissible cancer (bioRxiv).</title>
        <authorList>
            <person name="Hart S.F.M."/>
            <person name="Yonemitsu M.A."/>
            <person name="Giersch R.M."/>
            <person name="Beal B.F."/>
            <person name="Arriagada G."/>
            <person name="Davis B.W."/>
            <person name="Ostrander E.A."/>
            <person name="Goff S.P."/>
            <person name="Metzger M.J."/>
        </authorList>
    </citation>
    <scope>NUCLEOTIDE SEQUENCE</scope>
    <source>
        <strain evidence="4">MELC-2E11</strain>
        <tissue evidence="4">Siphon/mantle</tissue>
    </source>
</reference>